<dbReference type="CDD" id="cd03814">
    <property type="entry name" value="GT4-like"/>
    <property type="match status" value="1"/>
</dbReference>
<comment type="caution">
    <text evidence="2">The sequence shown here is derived from an EMBL/GenBank/DDBJ whole genome shotgun (WGS) entry which is preliminary data.</text>
</comment>
<dbReference type="EMBL" id="DSMG01000166">
    <property type="protein sequence ID" value="HDX32990.1"/>
    <property type="molecule type" value="Genomic_DNA"/>
</dbReference>
<gene>
    <name evidence="2" type="ORF">ENQ20_16105</name>
</gene>
<organism evidence="2">
    <name type="scientific">Caldilinea aerophila</name>
    <dbReference type="NCBI Taxonomy" id="133453"/>
    <lineage>
        <taxon>Bacteria</taxon>
        <taxon>Bacillati</taxon>
        <taxon>Chloroflexota</taxon>
        <taxon>Caldilineae</taxon>
        <taxon>Caldilineales</taxon>
        <taxon>Caldilineaceae</taxon>
        <taxon>Caldilinea</taxon>
    </lineage>
</organism>
<dbReference type="Gene3D" id="3.40.50.2000">
    <property type="entry name" value="Glycogen Phosphorylase B"/>
    <property type="match status" value="2"/>
</dbReference>
<dbReference type="PANTHER" id="PTHR45947">
    <property type="entry name" value="SULFOQUINOVOSYL TRANSFERASE SQD2"/>
    <property type="match status" value="1"/>
</dbReference>
<keyword evidence="2" id="KW-0808">Transferase</keyword>
<sequence length="400" mass="44542">MRIALFTETFLPKVDGIVNTLCHLLEHLARRGHESILFAPAGGPGRFGKTRIVGLAGVPFPLYPELKLVPPVYNVLNELRAFRPDLVHVVNPVSLGYVGLRHARRLKLPLVASYHTDVPGFAVRWGVRFLYRPLVRFFRWIHNAADLNLCPSTVTQRELIAQGYQRVHVWSRGVDSERFHPGRRSQEWRMRLTEGEIDRPLLLYVGRLSPEKRVDWLLPVLEALPHVRLAIVGDGPARPQLERLFARYRVHFTGYLSSLDLAAAYASSDIFVFPAANETLGNVVLEAMASGLPVIAPRSGGVLDSVVDGETGLLFEPESPASLVAMARTLVHAPDVARRLGEHGRARVLHQSWERVLDGLLAHYVALLDGKVNSSRSVFVVRESQSSTKFQRALPGKTAG</sequence>
<dbReference type="Pfam" id="PF13692">
    <property type="entry name" value="Glyco_trans_1_4"/>
    <property type="match status" value="1"/>
</dbReference>
<name>A0A7C1JZF7_9CHLR</name>
<dbReference type="InterPro" id="IPR028098">
    <property type="entry name" value="Glyco_trans_4-like_N"/>
</dbReference>
<dbReference type="InterPro" id="IPR050194">
    <property type="entry name" value="Glycosyltransferase_grp1"/>
</dbReference>
<evidence type="ECO:0000313" key="2">
    <source>
        <dbReference type="EMBL" id="HDX32990.1"/>
    </source>
</evidence>
<feature type="domain" description="Glycosyltransferase subfamily 4-like N-terminal" evidence="1">
    <location>
        <begin position="14"/>
        <end position="178"/>
    </location>
</feature>
<accession>A0A7C1JZF7</accession>
<dbReference type="PANTHER" id="PTHR45947:SF3">
    <property type="entry name" value="SULFOQUINOVOSYL TRANSFERASE SQD2"/>
    <property type="match status" value="1"/>
</dbReference>
<dbReference type="SUPFAM" id="SSF53756">
    <property type="entry name" value="UDP-Glycosyltransferase/glycogen phosphorylase"/>
    <property type="match status" value="1"/>
</dbReference>
<evidence type="ECO:0000259" key="1">
    <source>
        <dbReference type="Pfam" id="PF13439"/>
    </source>
</evidence>
<dbReference type="GO" id="GO:0016758">
    <property type="term" value="F:hexosyltransferase activity"/>
    <property type="evidence" value="ECO:0007669"/>
    <property type="project" value="TreeGrafter"/>
</dbReference>
<dbReference type="Pfam" id="PF13439">
    <property type="entry name" value="Glyco_transf_4"/>
    <property type="match status" value="1"/>
</dbReference>
<protein>
    <submittedName>
        <fullName evidence="2">Glycosyltransferase family 1 protein</fullName>
    </submittedName>
</protein>
<dbReference type="AlphaFoldDB" id="A0A7C1JZF7"/>
<reference evidence="2" key="1">
    <citation type="journal article" date="2020" name="mSystems">
        <title>Genome- and Community-Level Interaction Insights into Carbon Utilization and Element Cycling Functions of Hydrothermarchaeota in Hydrothermal Sediment.</title>
        <authorList>
            <person name="Zhou Z."/>
            <person name="Liu Y."/>
            <person name="Xu W."/>
            <person name="Pan J."/>
            <person name="Luo Z.H."/>
            <person name="Li M."/>
        </authorList>
    </citation>
    <scope>NUCLEOTIDE SEQUENCE [LARGE SCALE GENOMIC DNA]</scope>
    <source>
        <strain evidence="2">SpSt-289</strain>
    </source>
</reference>
<proteinExistence type="predicted"/>